<dbReference type="InterPro" id="IPR032675">
    <property type="entry name" value="LRR_dom_sf"/>
</dbReference>
<proteinExistence type="inferred from homology"/>
<keyword evidence="6" id="KW-0067">ATP-binding</keyword>
<dbReference type="Pfam" id="PF23559">
    <property type="entry name" value="WHD_DRP"/>
    <property type="match status" value="1"/>
</dbReference>
<keyword evidence="4" id="KW-0547">Nucleotide-binding</keyword>
<dbReference type="EMBL" id="JBJKBG010000002">
    <property type="protein sequence ID" value="KAL3748405.1"/>
    <property type="molecule type" value="Genomic_DNA"/>
</dbReference>
<gene>
    <name evidence="10" type="ORF">ACJRO7_009619</name>
</gene>
<dbReference type="PRINTS" id="PR00364">
    <property type="entry name" value="DISEASERSIST"/>
</dbReference>
<evidence type="ECO:0000259" key="8">
    <source>
        <dbReference type="Pfam" id="PF00931"/>
    </source>
</evidence>
<keyword evidence="11" id="KW-1185">Reference proteome</keyword>
<feature type="domain" description="Disease resistance protein winged helix" evidence="9">
    <location>
        <begin position="395"/>
        <end position="460"/>
    </location>
</feature>
<dbReference type="PANTHER" id="PTHR33463:SF179">
    <property type="entry name" value="NB-ARC DOMAIN-CONTAINING PROTEIN"/>
    <property type="match status" value="1"/>
</dbReference>
<evidence type="ECO:0000256" key="2">
    <source>
        <dbReference type="ARBA" id="ARBA00022614"/>
    </source>
</evidence>
<dbReference type="Gene3D" id="3.80.10.10">
    <property type="entry name" value="Ribonuclease Inhibitor"/>
    <property type="match status" value="1"/>
</dbReference>
<evidence type="ECO:0000256" key="3">
    <source>
        <dbReference type="ARBA" id="ARBA00022737"/>
    </source>
</evidence>
<dbReference type="SUPFAM" id="SSF52058">
    <property type="entry name" value="L domain-like"/>
    <property type="match status" value="1"/>
</dbReference>
<keyword evidence="3" id="KW-0677">Repeat</keyword>
<evidence type="ECO:0000256" key="6">
    <source>
        <dbReference type="ARBA" id="ARBA00022840"/>
    </source>
</evidence>
<dbReference type="Gene3D" id="1.10.8.430">
    <property type="entry name" value="Helical domain of apoptotic protease-activating factors"/>
    <property type="match status" value="1"/>
</dbReference>
<dbReference type="InterPro" id="IPR002182">
    <property type="entry name" value="NB-ARC"/>
</dbReference>
<sequence length="629" mass="72677">MNEGAPITSHQNTGNNFGESSASKRKLELLYSKEAIVRDELEFAASLSLKKPRMEVVNWLANVEMLRNDCTEATNEDCLPSNQPVDILLHEVEDLMKQGKGLFETRETKGSKLLEEKMVGEVFEARETKGSKLLEEKMVGEAFKRNTMKILEYLEGNQISRLGIYGMGGVGKTTIMVHTHNRLLEKTNNGKVLWITVSRDFNTQRLQDTIAEELDLGTLQEKDVRRRATKLCDYLMESGKFIVIFDDVWKYFDLKEVGIPDKADNVKLVLTTRSFKVCRQMKCQEMIRIEPLSHTEAESLFLEELGSEVTLSLETRPVVESIVRECAGLPLAIITMARRMRGVTDVFEWKDYLEKLRESDIRETDMEKKVLMKLELSYNRLANHEVQQCFLSCALYPEDEWIDKFELIEFFIDQGLIGRLNTREKQYGRGLTILNKLANVCLLEVHGSTMKMHDLIRDMALYVMNVTSIVKARKGLRNIPSEEHWTDVLEKVSLMENGIEEFPLNMSPNCPKLSTFLLNGNWYHLVIPNSFFKHLWGLKVLNLSYCTLRELPDSISNLVNLTALLLRRCCELHRIPHLGKLRSLRKLDIFHCVGFEALEGLDMLVNLRYLDIMYTSIKRDYPKEHWELC</sequence>
<evidence type="ECO:0000256" key="4">
    <source>
        <dbReference type="ARBA" id="ARBA00022741"/>
    </source>
</evidence>
<organism evidence="10 11">
    <name type="scientific">Eucalyptus globulus</name>
    <name type="common">Tasmanian blue gum</name>
    <dbReference type="NCBI Taxonomy" id="34317"/>
    <lineage>
        <taxon>Eukaryota</taxon>
        <taxon>Viridiplantae</taxon>
        <taxon>Streptophyta</taxon>
        <taxon>Embryophyta</taxon>
        <taxon>Tracheophyta</taxon>
        <taxon>Spermatophyta</taxon>
        <taxon>Magnoliopsida</taxon>
        <taxon>eudicotyledons</taxon>
        <taxon>Gunneridae</taxon>
        <taxon>Pentapetalae</taxon>
        <taxon>rosids</taxon>
        <taxon>malvids</taxon>
        <taxon>Myrtales</taxon>
        <taxon>Myrtaceae</taxon>
        <taxon>Myrtoideae</taxon>
        <taxon>Eucalypteae</taxon>
        <taxon>Eucalyptus</taxon>
    </lineage>
</organism>
<keyword evidence="5" id="KW-0611">Plant defense</keyword>
<feature type="region of interest" description="Disordered" evidence="7">
    <location>
        <begin position="1"/>
        <end position="20"/>
    </location>
</feature>
<protein>
    <recommendedName>
        <fullName evidence="12">NB-ARC domain-containing protein</fullName>
    </recommendedName>
</protein>
<evidence type="ECO:0000256" key="5">
    <source>
        <dbReference type="ARBA" id="ARBA00022821"/>
    </source>
</evidence>
<reference evidence="10 11" key="1">
    <citation type="submission" date="2024-11" db="EMBL/GenBank/DDBJ databases">
        <title>Chromosome-level genome assembly of Eucalyptus globulus Labill. provides insights into its genome evolution.</title>
        <authorList>
            <person name="Li X."/>
        </authorList>
    </citation>
    <scope>NUCLEOTIDE SEQUENCE [LARGE SCALE GENOMIC DNA]</scope>
    <source>
        <strain evidence="10">CL2024</strain>
        <tissue evidence="10">Fresh tender leaves</tissue>
    </source>
</reference>
<feature type="compositionally biased region" description="Polar residues" evidence="7">
    <location>
        <begin position="8"/>
        <end position="20"/>
    </location>
</feature>
<dbReference type="InterPro" id="IPR042197">
    <property type="entry name" value="Apaf_helical"/>
</dbReference>
<feature type="domain" description="NB-ARC" evidence="8">
    <location>
        <begin position="148"/>
        <end position="303"/>
    </location>
</feature>
<dbReference type="Proteomes" id="UP001634007">
    <property type="component" value="Unassembled WGS sequence"/>
</dbReference>
<evidence type="ECO:0000256" key="1">
    <source>
        <dbReference type="ARBA" id="ARBA00008894"/>
    </source>
</evidence>
<dbReference type="PANTHER" id="PTHR33463">
    <property type="entry name" value="NB-ARC DOMAIN-CONTAINING PROTEIN-RELATED"/>
    <property type="match status" value="1"/>
</dbReference>
<name>A0ABD3L9A6_EUCGL</name>
<evidence type="ECO:0000256" key="7">
    <source>
        <dbReference type="SAM" id="MobiDB-lite"/>
    </source>
</evidence>
<evidence type="ECO:0008006" key="12">
    <source>
        <dbReference type="Google" id="ProtNLM"/>
    </source>
</evidence>
<dbReference type="InterPro" id="IPR036388">
    <property type="entry name" value="WH-like_DNA-bd_sf"/>
</dbReference>
<dbReference type="InterPro" id="IPR050905">
    <property type="entry name" value="Plant_NBS-LRR"/>
</dbReference>
<evidence type="ECO:0000259" key="9">
    <source>
        <dbReference type="Pfam" id="PF23559"/>
    </source>
</evidence>
<comment type="caution">
    <text evidence="10">The sequence shown here is derived from an EMBL/GenBank/DDBJ whole genome shotgun (WGS) entry which is preliminary data.</text>
</comment>
<dbReference type="Gene3D" id="1.10.10.10">
    <property type="entry name" value="Winged helix-like DNA-binding domain superfamily/Winged helix DNA-binding domain"/>
    <property type="match status" value="1"/>
</dbReference>
<dbReference type="Gene3D" id="3.40.50.300">
    <property type="entry name" value="P-loop containing nucleotide triphosphate hydrolases"/>
    <property type="match status" value="1"/>
</dbReference>
<keyword evidence="2" id="KW-0433">Leucine-rich repeat</keyword>
<evidence type="ECO:0000313" key="10">
    <source>
        <dbReference type="EMBL" id="KAL3748405.1"/>
    </source>
</evidence>
<evidence type="ECO:0000313" key="11">
    <source>
        <dbReference type="Proteomes" id="UP001634007"/>
    </source>
</evidence>
<dbReference type="AlphaFoldDB" id="A0ABD3L9A6"/>
<accession>A0ABD3L9A6</accession>
<dbReference type="SUPFAM" id="SSF52540">
    <property type="entry name" value="P-loop containing nucleoside triphosphate hydrolases"/>
    <property type="match status" value="1"/>
</dbReference>
<dbReference type="InterPro" id="IPR027417">
    <property type="entry name" value="P-loop_NTPase"/>
</dbReference>
<dbReference type="Pfam" id="PF00931">
    <property type="entry name" value="NB-ARC"/>
    <property type="match status" value="1"/>
</dbReference>
<dbReference type="GO" id="GO:0005524">
    <property type="term" value="F:ATP binding"/>
    <property type="evidence" value="ECO:0007669"/>
    <property type="project" value="UniProtKB-KW"/>
</dbReference>
<dbReference type="InterPro" id="IPR058922">
    <property type="entry name" value="WHD_DRP"/>
</dbReference>
<dbReference type="FunFam" id="3.40.50.300:FF:001091">
    <property type="entry name" value="Probable disease resistance protein At1g61300"/>
    <property type="match status" value="1"/>
</dbReference>
<comment type="similarity">
    <text evidence="1">Belongs to the disease resistance NB-LRR family.</text>
</comment>
<dbReference type="GO" id="GO:0006952">
    <property type="term" value="P:defense response"/>
    <property type="evidence" value="ECO:0007669"/>
    <property type="project" value="UniProtKB-KW"/>
</dbReference>